<proteinExistence type="predicted"/>
<gene>
    <name evidence="7" type="ORF">Csp_E34380</name>
</gene>
<protein>
    <recommendedName>
        <fullName evidence="6">O-antigen ligase-related domain-containing protein</fullName>
    </recommendedName>
</protein>
<dbReference type="AlphaFoldDB" id="C9Y661"/>
<feature type="transmembrane region" description="Helical" evidence="5">
    <location>
        <begin position="26"/>
        <end position="46"/>
    </location>
</feature>
<feature type="domain" description="O-antigen ligase-related" evidence="6">
    <location>
        <begin position="191"/>
        <end position="393"/>
    </location>
</feature>
<keyword evidence="2 5" id="KW-0812">Transmembrane</keyword>
<dbReference type="EMBL" id="FN543101">
    <property type="protein sequence ID" value="CBA26350.1"/>
    <property type="molecule type" value="Genomic_DNA"/>
</dbReference>
<feature type="transmembrane region" description="Helical" evidence="5">
    <location>
        <begin position="88"/>
        <end position="114"/>
    </location>
</feature>
<evidence type="ECO:0000256" key="1">
    <source>
        <dbReference type="ARBA" id="ARBA00004141"/>
    </source>
</evidence>
<feature type="transmembrane region" description="Helical" evidence="5">
    <location>
        <begin position="207"/>
        <end position="223"/>
    </location>
</feature>
<dbReference type="InterPro" id="IPR007016">
    <property type="entry name" value="O-antigen_ligase-rel_domated"/>
</dbReference>
<comment type="subcellular location">
    <subcellularLocation>
        <location evidence="1">Membrane</location>
        <topology evidence="1">Multi-pass membrane protein</topology>
    </subcellularLocation>
</comment>
<evidence type="ECO:0000259" key="6">
    <source>
        <dbReference type="Pfam" id="PF04932"/>
    </source>
</evidence>
<accession>C9Y661</accession>
<dbReference type="Pfam" id="PF04932">
    <property type="entry name" value="Wzy_C"/>
    <property type="match status" value="1"/>
</dbReference>
<evidence type="ECO:0000256" key="2">
    <source>
        <dbReference type="ARBA" id="ARBA00022692"/>
    </source>
</evidence>
<organism evidence="7">
    <name type="scientific">Curvibacter symbiont subsp. Hydra magnipapillata</name>
    <dbReference type="NCBI Taxonomy" id="667019"/>
    <lineage>
        <taxon>Bacteria</taxon>
        <taxon>Pseudomonadati</taxon>
        <taxon>Pseudomonadota</taxon>
        <taxon>Betaproteobacteria</taxon>
        <taxon>Burkholderiales</taxon>
        <taxon>Comamonadaceae</taxon>
        <taxon>Curvibacter</taxon>
    </lineage>
</organism>
<feature type="transmembrane region" description="Helical" evidence="5">
    <location>
        <begin position="439"/>
        <end position="455"/>
    </location>
</feature>
<evidence type="ECO:0000256" key="3">
    <source>
        <dbReference type="ARBA" id="ARBA00022989"/>
    </source>
</evidence>
<feature type="transmembrane region" description="Helical" evidence="5">
    <location>
        <begin position="157"/>
        <end position="177"/>
    </location>
</feature>
<evidence type="ECO:0000256" key="4">
    <source>
        <dbReference type="ARBA" id="ARBA00023136"/>
    </source>
</evidence>
<name>C9Y661_CURXX</name>
<evidence type="ECO:0000313" key="7">
    <source>
        <dbReference type="EMBL" id="CBA26350.1"/>
    </source>
</evidence>
<feature type="transmembrane region" description="Helical" evidence="5">
    <location>
        <begin position="184"/>
        <end position="201"/>
    </location>
</feature>
<feature type="transmembrane region" description="Helical" evidence="5">
    <location>
        <begin position="376"/>
        <end position="397"/>
    </location>
</feature>
<evidence type="ECO:0000256" key="5">
    <source>
        <dbReference type="SAM" id="Phobius"/>
    </source>
</evidence>
<keyword evidence="4 5" id="KW-0472">Membrane</keyword>
<feature type="transmembrane region" description="Helical" evidence="5">
    <location>
        <begin position="244"/>
        <end position="265"/>
    </location>
</feature>
<reference evidence="7" key="1">
    <citation type="journal article" date="2010" name="Nature">
        <title>The Dynamic genome of Hydra.</title>
        <authorList>
            <person name="Chapman J.A."/>
            <person name="Kirkness E.F."/>
            <person name="Simakov O."/>
            <person name="Hampson S.E."/>
            <person name="Mitros T."/>
            <person name="Weinmaier T."/>
            <person name="Rattei T."/>
            <person name="Balasubramanian P.G."/>
            <person name="Borman J."/>
            <person name="Busam D."/>
            <person name="Disbennett K."/>
            <person name="Pfannkoch C."/>
            <person name="Sumin N."/>
            <person name="Sutton G."/>
            <person name="Viswanathan L."/>
            <person name="Walenz B."/>
            <person name="Goodstein D.M."/>
            <person name="Hellsten U."/>
            <person name="Kawashima T."/>
            <person name="Prochnik S.E."/>
            <person name="Putnam N.H."/>
            <person name="Shu S."/>
            <person name="Blumberg B."/>
            <person name="Dana C.E."/>
            <person name="Gee L."/>
            <person name="Kibler D.F."/>
            <person name="Law L."/>
            <person name="Lindgens D."/>
            <person name="Martinez D.E."/>
            <person name="Peng J."/>
            <person name="Wigge P.A."/>
            <person name="Bertulat B."/>
            <person name="Guder C."/>
            <person name="Nakamura Y."/>
            <person name="Ozbek S."/>
            <person name="Watanabe H."/>
            <person name="Khalturin K."/>
            <person name="Hemmrich G."/>
            <person name="Franke A."/>
            <person name="Augustin R."/>
            <person name="Fraune S."/>
            <person name="Hayakawa E."/>
            <person name="Hayakawa S."/>
            <person name="Hirose M."/>
            <person name="Hwang J."/>
            <person name="Ikeo K."/>
            <person name="Nishimiya-Fujisawa C."/>
            <person name="Ogura A."/>
            <person name="Takahashi T."/>
            <person name="Steinmetz P.R."/>
            <person name="Zhang X."/>
            <person name="Aufschnaiter R."/>
            <person name="Eder M.K."/>
            <person name="Gorny A.K."/>
            <person name="Salvenmoser W."/>
            <person name="Heimberg A.M."/>
            <person name="Wheeler B.M."/>
            <person name="Peterson K.J."/>
            <person name="Boettger A."/>
            <person name="Tischler P."/>
            <person name="Wolf A."/>
            <person name="Gojobori T."/>
            <person name="Remington K.A."/>
            <person name="Strausberg R.L."/>
            <person name="Venter J."/>
            <person name="Technau U."/>
            <person name="Hobmayer B."/>
            <person name="Bosch T.C."/>
            <person name="Holstein T.W."/>
            <person name="Fujisawa T."/>
            <person name="Bode H.R."/>
            <person name="David C.N."/>
            <person name="Rokhsar D.S."/>
            <person name="Steele R.E."/>
        </authorList>
    </citation>
    <scope>NUCLEOTIDE SEQUENCE</scope>
</reference>
<feature type="transmembrane region" description="Helical" evidence="5">
    <location>
        <begin position="409"/>
        <end position="427"/>
    </location>
</feature>
<feature type="transmembrane region" description="Helical" evidence="5">
    <location>
        <begin position="58"/>
        <end position="76"/>
    </location>
</feature>
<dbReference type="GO" id="GO:0016020">
    <property type="term" value="C:membrane"/>
    <property type="evidence" value="ECO:0007669"/>
    <property type="project" value="UniProtKB-SubCell"/>
</dbReference>
<keyword evidence="3 5" id="KW-1133">Transmembrane helix</keyword>
<sequence>MLGMLLWCLLFSPEHQTQQPREVARLVPWPLYAWCAFLLLFPLWSADPSVAWINLRGQWGESILTWVLAWGAIFVLRSSRLGLWELALVSAAPVFLHILLLCMAWIGLLGPVFFAEPSLASLWFTIRDAFSSSEAWKWQLKPFPMGFRGVEPMHGNLGYAASQAMAIALACACRAWSEGAGVKMVKACALIGICFLSVLIAGSRGAVYFSLILIVMAIVLHFASSRMRNGSSLNRRWKPTIRQVLYGLAGLSSLLIFVGALLHTAQRDERWYSMWDKLELGWVMGNSTRILCEGLSDVDEAVILSRYGNKGENYVEVLKAGLLEQDGARVLLMRAGSDMVVQFPWGLDGSRQAYQKRILQVCGHPPVLAFSHAHQAWINLGLAFGWLGMLLFAWLLVSFAIQGWRTLATEDWTGGLALFLLASFWGLRGFVDAVYQDHYLQMQAFFLLFLSLNNTSRRSRVSRGNPKYGA</sequence>